<proteinExistence type="inferred from homology"/>
<evidence type="ECO:0000313" key="4">
    <source>
        <dbReference type="EMBL" id="KAL0512797.1"/>
    </source>
</evidence>
<dbReference type="InterPro" id="IPR007125">
    <property type="entry name" value="H2A/H2B/H3"/>
</dbReference>
<dbReference type="GO" id="GO:0030527">
    <property type="term" value="F:structural constituent of chromatin"/>
    <property type="evidence" value="ECO:0007669"/>
    <property type="project" value="InterPro"/>
</dbReference>
<keyword evidence="5" id="KW-1185">Reference proteome</keyword>
<comment type="similarity">
    <text evidence="1">Belongs to the histone H3 family.</text>
</comment>
<feature type="domain" description="Core Histone H2A/H2B/H3" evidence="3">
    <location>
        <begin position="38"/>
        <end position="86"/>
    </location>
</feature>
<reference evidence="4 5" key="1">
    <citation type="submission" date="2024-02" db="EMBL/GenBank/DDBJ databases">
        <title>FIRST GENOME SEQUENCES OF Leishmania (Viannia) shawi, Leishmania (Viannia) lindenbergi AND Leishmania (Viannia) utingensis.</title>
        <authorList>
            <person name="Resadore F."/>
            <person name="Custodio M.G.F."/>
            <person name="Boite M.C."/>
            <person name="Cupolillo E."/>
            <person name="Ferreira G.E.M."/>
        </authorList>
    </citation>
    <scope>NUCLEOTIDE SEQUENCE [LARGE SCALE GENOMIC DNA]</scope>
    <source>
        <strain evidence="4 5">ITUB/BR/1977/M4964</strain>
    </source>
</reference>
<dbReference type="InterPro" id="IPR009072">
    <property type="entry name" value="Histone-fold"/>
</dbReference>
<gene>
    <name evidence="4" type="ORF">Q4I30_001668</name>
</gene>
<dbReference type="Pfam" id="PF00125">
    <property type="entry name" value="Histone"/>
    <property type="match status" value="1"/>
</dbReference>
<name>A0AAW3ATH6_9TRYP</name>
<dbReference type="SUPFAM" id="SSF47113">
    <property type="entry name" value="Histone-fold"/>
    <property type="match status" value="1"/>
</dbReference>
<dbReference type="PROSITE" id="PS00959">
    <property type="entry name" value="HISTONE_H3_2"/>
    <property type="match status" value="1"/>
</dbReference>
<dbReference type="InterPro" id="IPR000164">
    <property type="entry name" value="Histone_H3/CENP-A"/>
</dbReference>
<organism evidence="4 5">
    <name type="scientific">Leishmania utingensis</name>
    <dbReference type="NCBI Taxonomy" id="653362"/>
    <lineage>
        <taxon>Eukaryota</taxon>
        <taxon>Discoba</taxon>
        <taxon>Euglenozoa</taxon>
        <taxon>Kinetoplastea</taxon>
        <taxon>Metakinetoplastina</taxon>
        <taxon>Trypanosomatida</taxon>
        <taxon>Trypanosomatidae</taxon>
        <taxon>Leishmaniinae</taxon>
        <taxon>Leishmania</taxon>
    </lineage>
</organism>
<accession>A0AAW3ATH6</accession>
<protein>
    <submittedName>
        <fullName evidence="4">Core histone H2A/H2B/H3/H4</fullName>
    </submittedName>
</protein>
<dbReference type="Proteomes" id="UP001482455">
    <property type="component" value="Unassembled WGS sequence"/>
</dbReference>
<dbReference type="GO" id="GO:0000786">
    <property type="term" value="C:nucleosome"/>
    <property type="evidence" value="ECO:0007669"/>
    <property type="project" value="InterPro"/>
</dbReference>
<dbReference type="PRINTS" id="PR00622">
    <property type="entry name" value="HISTONEH3"/>
</dbReference>
<comment type="caution">
    <text evidence="4">The sequence shown here is derived from an EMBL/GenBank/DDBJ whole genome shotgun (WGS) entry which is preliminary data.</text>
</comment>
<dbReference type="Gene3D" id="1.10.20.10">
    <property type="entry name" value="Histone, subunit A"/>
    <property type="match status" value="1"/>
</dbReference>
<evidence type="ECO:0000259" key="3">
    <source>
        <dbReference type="Pfam" id="PF00125"/>
    </source>
</evidence>
<dbReference type="EMBL" id="JBAMZL010000011">
    <property type="protein sequence ID" value="KAL0512797.1"/>
    <property type="molecule type" value="Genomic_DNA"/>
</dbReference>
<dbReference type="GO" id="GO:0003677">
    <property type="term" value="F:DNA binding"/>
    <property type="evidence" value="ECO:0007669"/>
    <property type="project" value="InterPro"/>
</dbReference>
<dbReference type="GO" id="GO:0046982">
    <property type="term" value="F:protein heterodimerization activity"/>
    <property type="evidence" value="ECO:0007669"/>
    <property type="project" value="InterPro"/>
</dbReference>
<evidence type="ECO:0000313" key="5">
    <source>
        <dbReference type="Proteomes" id="UP001482455"/>
    </source>
</evidence>
<dbReference type="AlphaFoldDB" id="A0AAW3ATH6"/>
<evidence type="ECO:0000256" key="2">
    <source>
        <dbReference type="SAM" id="MobiDB-lite"/>
    </source>
</evidence>
<dbReference type="PANTHER" id="PTHR11426">
    <property type="entry name" value="HISTONE H3"/>
    <property type="match status" value="1"/>
</dbReference>
<feature type="region of interest" description="Disordered" evidence="2">
    <location>
        <begin position="1"/>
        <end position="31"/>
    </location>
</feature>
<dbReference type="SMART" id="SM00428">
    <property type="entry name" value="H3"/>
    <property type="match status" value="1"/>
</dbReference>
<sequence>MSRTKETARTKRSITAKKSKKAPSAVSGLKKVHRRWRPGTCAIREIRRYQKSTELLMQCAPFQRLVREVSSASKRCYSADASATLQHEQPGIRHR</sequence>
<evidence type="ECO:0000256" key="1">
    <source>
        <dbReference type="ARBA" id="ARBA00010343"/>
    </source>
</evidence>
<feature type="compositionally biased region" description="Basic residues" evidence="2">
    <location>
        <begin position="10"/>
        <end position="21"/>
    </location>
</feature>